<keyword evidence="2" id="KW-1185">Reference proteome</keyword>
<dbReference type="RefSeq" id="XP_003745120.1">
    <property type="nucleotide sequence ID" value="XM_003745072.1"/>
</dbReference>
<organism evidence="2 3">
    <name type="scientific">Galendromus occidentalis</name>
    <name type="common">western predatory mite</name>
    <dbReference type="NCBI Taxonomy" id="34638"/>
    <lineage>
        <taxon>Eukaryota</taxon>
        <taxon>Metazoa</taxon>
        <taxon>Ecdysozoa</taxon>
        <taxon>Arthropoda</taxon>
        <taxon>Chelicerata</taxon>
        <taxon>Arachnida</taxon>
        <taxon>Acari</taxon>
        <taxon>Parasitiformes</taxon>
        <taxon>Mesostigmata</taxon>
        <taxon>Gamasina</taxon>
        <taxon>Phytoseioidea</taxon>
        <taxon>Phytoseiidae</taxon>
        <taxon>Typhlodrominae</taxon>
        <taxon>Galendromus</taxon>
    </lineage>
</organism>
<name>A0AAJ6QT96_9ACAR</name>
<feature type="chain" id="PRO_5042519429" evidence="1">
    <location>
        <begin position="22"/>
        <end position="192"/>
    </location>
</feature>
<dbReference type="Proteomes" id="UP000694867">
    <property type="component" value="Unplaced"/>
</dbReference>
<evidence type="ECO:0000313" key="2">
    <source>
        <dbReference type="Proteomes" id="UP000694867"/>
    </source>
</evidence>
<proteinExistence type="predicted"/>
<evidence type="ECO:0000256" key="1">
    <source>
        <dbReference type="SAM" id="SignalP"/>
    </source>
</evidence>
<dbReference type="GeneID" id="100897310"/>
<sequence length="192" mass="20756">MNGSIFSALLVLTAKVSFASSDVPGGDLLQRRCRGMLYKDAFSNLINPVNRKSCAFFAGQDAYLPYELKIEAGDSGTKLIGNVSGVGSYEASMVTCGTDSRCLRIEKSPGDKINGAYMFYSNAAIELSDDKNADVSYVASLDCNNGEPGLVYFEIRRELSQEEIMSIKQFYGISLDSAKLSDCLRSSASDSP</sequence>
<evidence type="ECO:0000313" key="3">
    <source>
        <dbReference type="RefSeq" id="XP_003745120.1"/>
    </source>
</evidence>
<dbReference type="AlphaFoldDB" id="A0AAJ6QT96"/>
<feature type="signal peptide" evidence="1">
    <location>
        <begin position="1"/>
        <end position="21"/>
    </location>
</feature>
<keyword evidence="1" id="KW-0732">Signal</keyword>
<reference evidence="3" key="1">
    <citation type="submission" date="2025-08" db="UniProtKB">
        <authorList>
            <consortium name="RefSeq"/>
        </authorList>
    </citation>
    <scope>IDENTIFICATION</scope>
</reference>
<accession>A0AAJ6QT96</accession>
<gene>
    <name evidence="3" type="primary">LOC100897310</name>
</gene>
<protein>
    <submittedName>
        <fullName evidence="3">Uncharacterized protein LOC100897310</fullName>
    </submittedName>
</protein>
<dbReference type="KEGG" id="goe:100897310"/>